<dbReference type="SUPFAM" id="SSF56219">
    <property type="entry name" value="DNase I-like"/>
    <property type="match status" value="1"/>
</dbReference>
<dbReference type="InterPro" id="IPR012337">
    <property type="entry name" value="RNaseH-like_sf"/>
</dbReference>
<dbReference type="Pfam" id="PF14529">
    <property type="entry name" value="Exo_endo_phos_2"/>
    <property type="match status" value="1"/>
</dbReference>
<dbReference type="Gene3D" id="3.60.10.10">
    <property type="entry name" value="Endonuclease/exonuclease/phosphatase"/>
    <property type="match status" value="1"/>
</dbReference>
<dbReference type="PANTHER" id="PTHR36688:SF2">
    <property type="entry name" value="ENDONUCLEASE_EXONUCLEASE_PHOSPHATASE DOMAIN-CONTAINING PROTEIN"/>
    <property type="match status" value="1"/>
</dbReference>
<dbReference type="SUPFAM" id="SSF53098">
    <property type="entry name" value="Ribonuclease H-like"/>
    <property type="match status" value="1"/>
</dbReference>
<dbReference type="Proteomes" id="UP000030856">
    <property type="component" value="Unassembled WGS sequence"/>
</dbReference>
<dbReference type="InterPro" id="IPR005135">
    <property type="entry name" value="Endo/exonuclease/phosphatase"/>
</dbReference>
<dbReference type="InterPro" id="IPR000477">
    <property type="entry name" value="RT_dom"/>
</dbReference>
<feature type="domain" description="Reverse transcriptase" evidence="1">
    <location>
        <begin position="485"/>
        <end position="756"/>
    </location>
</feature>
<evidence type="ECO:0000259" key="1">
    <source>
        <dbReference type="PROSITE" id="PS50878"/>
    </source>
</evidence>
<evidence type="ECO:0000259" key="2">
    <source>
        <dbReference type="PROSITE" id="PS50879"/>
    </source>
</evidence>
<dbReference type="eggNOG" id="ENOG503488J">
    <property type="taxonomic scope" value="Bacteria"/>
</dbReference>
<dbReference type="PROSITE" id="PS50879">
    <property type="entry name" value="RNASE_H_1"/>
    <property type="match status" value="1"/>
</dbReference>
<dbReference type="PROSITE" id="PS50878">
    <property type="entry name" value="RT_POL"/>
    <property type="match status" value="1"/>
</dbReference>
<gene>
    <name evidence="3" type="ORF">JV46_28950</name>
</gene>
<dbReference type="InterPro" id="IPR036397">
    <property type="entry name" value="RNaseH_sf"/>
</dbReference>
<dbReference type="GO" id="GO:0004523">
    <property type="term" value="F:RNA-DNA hybrid ribonuclease activity"/>
    <property type="evidence" value="ECO:0007669"/>
    <property type="project" value="InterPro"/>
</dbReference>
<dbReference type="Gene3D" id="3.30.420.10">
    <property type="entry name" value="Ribonuclease H-like superfamily/Ribonuclease H"/>
    <property type="match status" value="1"/>
</dbReference>
<dbReference type="CDD" id="cd01650">
    <property type="entry name" value="RT_nLTR_like"/>
    <property type="match status" value="1"/>
</dbReference>
<dbReference type="AlphaFoldDB" id="A0A0B0H7C2"/>
<dbReference type="PANTHER" id="PTHR36688">
    <property type="entry name" value="ENDO/EXONUCLEASE/PHOSPHATASE DOMAIN-CONTAINING PROTEIN"/>
    <property type="match status" value="1"/>
</dbReference>
<dbReference type="EMBL" id="JRAA01000003">
    <property type="protein sequence ID" value="KHF24557.1"/>
    <property type="molecule type" value="Genomic_DNA"/>
</dbReference>
<sequence length="1236" mass="140876">MYNILSIIFIIFLSFSIMATHNILQWNCRGFRANYEELGLLVQKYNPKVICLQETFLPLNSSFRLKNYTAYHDASTSIFIHSTVHHTPISLNTPLSVTAVRVTLHKVITICSVYLPPKQQFQLSDLDTLFLQLPSPQLLLGDFNGANQLWGSASNNPRGDLIENFLTINNLCLFNDKSPTFLHSGHGTFSSIDLSISDPSLFLDFEWSVENDLHGSDHFPLILKNTELENTAHPPKWKMSKANWTQFESLCLEKLTKTSVNSTTIDDYTSILLTIADDSIPKTSGKSIARRNPWFNDDCKEAIAKRKRDLRHFKQEPTSANLGAFKISRAQARRTVRQTRKNSWRDYVSRLNNRTSPKSVWRTIRSMNGKGGGSKGAPTHLSEQNTPITDKLHIANTLGDKFSQNSSSSNCSDAFSAHRAKLEQHPLNFKSSNFEDYNTVFSLNELQISLSKSHNSAPGPDGIHYELLKHLPSQSLELLLDIFNYIWTSGSLPSSWKEATVIPITKPGKDSTDPANYRPISLTSCLCKTMERMINDRLVWFLESNNLLTNLQCGFRQGRSTIDHLVRLESYIRDAFLKKEHVVTVFFDLEKAYETTWQYGILKDLFDFGLKGRLPVFIQNFLNDRHFRVRLGSTLSDTFSQEMGVPQGSILSVTLFSIKINSIVSCMKTDTEGSLYVDDFSISYRSKHMCTMERHLQQCLNKLDEWANTNGFKFSKTKTVCMHFCQLRGLHPDPTLLLAKAPIPVVKEFKFLGLLLDPKLTFIPHIRYLRVKCRKSLDILKVLSSTDWGSDRDTLLMLYKSVILSKLDYASIIYGSARPSYLRPLDSIHHQGLRLCLGAYRTSPVESLYVESNVPSLSLRRTKLSLDYATKMTAYPSNPAYDCVFHAQHENLYEQHQRFIPSFGIRTIPNFEAAEIPSTDILLNKLSSKPPWSLKIPSILYTMHNKSKSTTHPLAFQSLFAEIRHTYSTHQPIYTDGSKDQEKVSAAMYAPPSVDTARLPNNSSIFSAELYALLLALQSIQSHKASKFIVFTDSLSSLQSLSSFKITHPLVLQLLEFYNLLLQKGKTIVFCWIPSHMGIRGNEKVDSIAKTALNSDMSSFKVPYSDFKPLSRKYINYFWQLEWDTLDGNKLHRIQSSLKQNKHHPGLGRRDNVVLTRLRIGHSHITHSYLLKKEPRPVCDVCDVPLTVEHFLLTCSVFTSSRLSFFNVTSLKMLFETVAPEHILSYLRSINFYRKI</sequence>
<accession>A0A0B0H7C2</accession>
<dbReference type="Pfam" id="PF00078">
    <property type="entry name" value="RVT_1"/>
    <property type="match status" value="1"/>
</dbReference>
<feature type="domain" description="RNase H type-1" evidence="2">
    <location>
        <begin position="967"/>
        <end position="1094"/>
    </location>
</feature>
<proteinExistence type="predicted"/>
<dbReference type="Pfam" id="PF00075">
    <property type="entry name" value="RNase_H"/>
    <property type="match status" value="1"/>
</dbReference>
<name>A0A0B0H7C2_SOVGS</name>
<dbReference type="CDD" id="cd09276">
    <property type="entry name" value="Rnase_HI_RT_non_LTR"/>
    <property type="match status" value="1"/>
</dbReference>
<dbReference type="SUPFAM" id="SSF56672">
    <property type="entry name" value="DNA/RNA polymerases"/>
    <property type="match status" value="1"/>
</dbReference>
<evidence type="ECO:0000313" key="3">
    <source>
        <dbReference type="EMBL" id="KHF24557.1"/>
    </source>
</evidence>
<dbReference type="OrthoDB" id="7069107at2"/>
<organism evidence="3 4">
    <name type="scientific">Solemya velum gill symbiont</name>
    <dbReference type="NCBI Taxonomy" id="2340"/>
    <lineage>
        <taxon>Bacteria</taxon>
        <taxon>Pseudomonadati</taxon>
        <taxon>Pseudomonadota</taxon>
        <taxon>Gammaproteobacteria</taxon>
        <taxon>sulfur-oxidizing symbionts</taxon>
    </lineage>
</organism>
<dbReference type="STRING" id="2340.JV46_28950"/>
<dbReference type="GO" id="GO:0003676">
    <property type="term" value="F:nucleic acid binding"/>
    <property type="evidence" value="ECO:0007669"/>
    <property type="project" value="InterPro"/>
</dbReference>
<dbReference type="InterPro" id="IPR036691">
    <property type="entry name" value="Endo/exonu/phosph_ase_sf"/>
</dbReference>
<comment type="caution">
    <text evidence="3">The sequence shown here is derived from an EMBL/GenBank/DDBJ whole genome shotgun (WGS) entry which is preliminary data.</text>
</comment>
<dbReference type="InterPro" id="IPR052560">
    <property type="entry name" value="RdDP_mobile_element"/>
</dbReference>
<reference evidence="3 4" key="1">
    <citation type="journal article" date="2014" name="BMC Genomics">
        <title>The genome of the intracellular bacterium of the coastal bivalve, Solemya velum: a blueprint for thriving in and out of symbiosis.</title>
        <authorList>
            <person name="Dmytrenko O."/>
            <person name="Russell S.L."/>
            <person name="Loo W.T."/>
            <person name="Fontanez K.M."/>
            <person name="Liao L."/>
            <person name="Roeselers G."/>
            <person name="Sharma R."/>
            <person name="Stewart F.J."/>
            <person name="Newton I.L."/>
            <person name="Woyke T."/>
            <person name="Wu D."/>
            <person name="Lang J.M."/>
            <person name="Eisen J.A."/>
            <person name="Cavanaugh C.M."/>
        </authorList>
    </citation>
    <scope>NUCLEOTIDE SEQUENCE [LARGE SCALE GENOMIC DNA]</scope>
    <source>
        <strain evidence="3 4">WH</strain>
    </source>
</reference>
<dbReference type="InterPro" id="IPR002156">
    <property type="entry name" value="RNaseH_domain"/>
</dbReference>
<dbReference type="InterPro" id="IPR043502">
    <property type="entry name" value="DNA/RNA_pol_sf"/>
</dbReference>
<keyword evidence="4" id="KW-1185">Reference proteome</keyword>
<evidence type="ECO:0000313" key="4">
    <source>
        <dbReference type="Proteomes" id="UP000030856"/>
    </source>
</evidence>
<protein>
    <submittedName>
        <fullName evidence="3">Ribonuclease HI</fullName>
    </submittedName>
</protein>